<reference evidence="2" key="1">
    <citation type="submission" date="2017-09" db="EMBL/GenBank/DDBJ databases">
        <title>Depth-based differentiation of microbial function through sediment-hosted aquifers and enrichment of novel symbionts in the deep terrestrial subsurface.</title>
        <authorList>
            <person name="Probst A.J."/>
            <person name="Ladd B."/>
            <person name="Jarett J.K."/>
            <person name="Geller-Mcgrath D.E."/>
            <person name="Sieber C.M.K."/>
            <person name="Emerson J.B."/>
            <person name="Anantharaman K."/>
            <person name="Thomas B.C."/>
            <person name="Malmstrom R."/>
            <person name="Stieglmeier M."/>
            <person name="Klingl A."/>
            <person name="Woyke T."/>
            <person name="Ryan C.M."/>
            <person name="Banfield J.F."/>
        </authorList>
    </citation>
    <scope>NUCLEOTIDE SEQUENCE [LARGE SCALE GENOMIC DNA]</scope>
</reference>
<dbReference type="AlphaFoldDB" id="A0A2M7DLT5"/>
<gene>
    <name evidence="1" type="ORF">COS18_04255</name>
</gene>
<evidence type="ECO:0000313" key="1">
    <source>
        <dbReference type="EMBL" id="PIV50711.1"/>
    </source>
</evidence>
<organism evidence="1 2">
    <name type="scientific">Candidatus Falkowbacteria bacterium CG02_land_8_20_14_3_00_36_14</name>
    <dbReference type="NCBI Taxonomy" id="1974560"/>
    <lineage>
        <taxon>Bacteria</taxon>
        <taxon>Candidatus Falkowiibacteriota</taxon>
    </lineage>
</organism>
<dbReference type="EMBL" id="PETS01000107">
    <property type="protein sequence ID" value="PIV50711.1"/>
    <property type="molecule type" value="Genomic_DNA"/>
</dbReference>
<name>A0A2M7DLT5_9BACT</name>
<comment type="caution">
    <text evidence="1">The sequence shown here is derived from an EMBL/GenBank/DDBJ whole genome shotgun (WGS) entry which is preliminary data.</text>
</comment>
<dbReference type="Proteomes" id="UP000228896">
    <property type="component" value="Unassembled WGS sequence"/>
</dbReference>
<proteinExistence type="predicted"/>
<feature type="non-terminal residue" evidence="1">
    <location>
        <position position="1"/>
    </location>
</feature>
<evidence type="ECO:0000313" key="2">
    <source>
        <dbReference type="Proteomes" id="UP000228896"/>
    </source>
</evidence>
<sequence>HSPRPAARRRERQPASQKNFLFIFYFARAVFFILKGKENFSASASALKTRSGEASLRLAGKNWGSLRGRKFLPAAGKFCFRQQKNRTNRKQQKINEKLS</sequence>
<accession>A0A2M7DLT5</accession>
<protein>
    <submittedName>
        <fullName evidence="1">Uncharacterized protein</fullName>
    </submittedName>
</protein>